<dbReference type="VEuPathDB" id="TriTrypDB:Lsey_0210_0140"/>
<dbReference type="Gene3D" id="3.80.10.10">
    <property type="entry name" value="Ribonuclease Inhibitor"/>
    <property type="match status" value="1"/>
</dbReference>
<dbReference type="InterPro" id="IPR050836">
    <property type="entry name" value="SDS22/Internalin_LRR"/>
</dbReference>
<evidence type="ECO:0000256" key="2">
    <source>
        <dbReference type="ARBA" id="ARBA00022737"/>
    </source>
</evidence>
<evidence type="ECO:0000313" key="4">
    <source>
        <dbReference type="Proteomes" id="UP000038009"/>
    </source>
</evidence>
<gene>
    <name evidence="3" type="ORF">ABL78_5880</name>
</gene>
<keyword evidence="4" id="KW-1185">Reference proteome</keyword>
<dbReference type="PANTHER" id="PTHR46652:SF3">
    <property type="entry name" value="LEUCINE-RICH REPEAT-CONTAINING PROTEIN 9"/>
    <property type="match status" value="1"/>
</dbReference>
<evidence type="ECO:0000313" key="3">
    <source>
        <dbReference type="EMBL" id="KPI85075.1"/>
    </source>
</evidence>
<dbReference type="OrthoDB" id="268022at2759"/>
<dbReference type="Proteomes" id="UP000038009">
    <property type="component" value="Unassembled WGS sequence"/>
</dbReference>
<evidence type="ECO:0008006" key="5">
    <source>
        <dbReference type="Google" id="ProtNLM"/>
    </source>
</evidence>
<reference evidence="3 4" key="1">
    <citation type="journal article" date="2015" name="PLoS Pathog.">
        <title>Leptomonas seymouri: Adaptations to the Dixenous Life Cycle Analyzed by Genome Sequencing, Transcriptome Profiling and Co-infection with Leishmania donovani.</title>
        <authorList>
            <person name="Kraeva N."/>
            <person name="Butenko A."/>
            <person name="Hlavacova J."/>
            <person name="Kostygov A."/>
            <person name="Myskova J."/>
            <person name="Grybchuk D."/>
            <person name="Lestinova T."/>
            <person name="Votypka J."/>
            <person name="Volf P."/>
            <person name="Opperdoes F."/>
            <person name="Flegontov P."/>
            <person name="Lukes J."/>
            <person name="Yurchenko V."/>
        </authorList>
    </citation>
    <scope>NUCLEOTIDE SEQUENCE [LARGE SCALE GENOMIC DNA]</scope>
    <source>
        <strain evidence="3 4">ATCC 30220</strain>
    </source>
</reference>
<accession>A0A0N1PBC4</accession>
<comment type="caution">
    <text evidence="3">The sequence shown here is derived from an EMBL/GenBank/DDBJ whole genome shotgun (WGS) entry which is preliminary data.</text>
</comment>
<dbReference type="AlphaFoldDB" id="A0A0N1PBC4"/>
<keyword evidence="1" id="KW-0433">Leucine-rich repeat</keyword>
<protein>
    <recommendedName>
        <fullName evidence="5">Leucine-rich repeat protein (LRRP)</fullName>
    </recommendedName>
</protein>
<dbReference type="SUPFAM" id="SSF52058">
    <property type="entry name" value="L domain-like"/>
    <property type="match status" value="1"/>
</dbReference>
<dbReference type="InterPro" id="IPR032675">
    <property type="entry name" value="LRR_dom_sf"/>
</dbReference>
<proteinExistence type="predicted"/>
<dbReference type="OMA" id="QCIYLED"/>
<evidence type="ECO:0000256" key="1">
    <source>
        <dbReference type="ARBA" id="ARBA00022614"/>
    </source>
</evidence>
<dbReference type="PANTHER" id="PTHR46652">
    <property type="entry name" value="LEUCINE-RICH REPEAT AND IQ DOMAIN-CONTAINING PROTEIN 1-RELATED"/>
    <property type="match status" value="1"/>
</dbReference>
<organism evidence="3 4">
    <name type="scientific">Leptomonas seymouri</name>
    <dbReference type="NCBI Taxonomy" id="5684"/>
    <lineage>
        <taxon>Eukaryota</taxon>
        <taxon>Discoba</taxon>
        <taxon>Euglenozoa</taxon>
        <taxon>Kinetoplastea</taxon>
        <taxon>Metakinetoplastina</taxon>
        <taxon>Trypanosomatida</taxon>
        <taxon>Trypanosomatidae</taxon>
        <taxon>Leishmaniinae</taxon>
        <taxon>Leptomonas</taxon>
    </lineage>
</organism>
<name>A0A0N1PBC4_LEPSE</name>
<dbReference type="EMBL" id="LJSK01000210">
    <property type="protein sequence ID" value="KPI85075.1"/>
    <property type="molecule type" value="Genomic_DNA"/>
</dbReference>
<keyword evidence="2" id="KW-0677">Repeat</keyword>
<sequence length="814" mass="87889">MLLCWNNGFLRPLIQLGVWMFGNNENEVLTLDNEGERLVDAYGSEGSPFARLLPDLHGGDHTAGLEGDTWRAGRRKREGHTHRVLNRTAAKNGADMWAGEDTESEEADINSSSTYLCTTTLRLILEYRLESAPLPLAVAAASPRLRFLGEQTSIFYFPGAACCVRAAPTSSSSIAVTAPSSISTDVCLSTLWQSSPSTQAHVSHTSMHRYMLMSGGSSYCDASPQYTRKVRGTSLASLTRSMRCSAWWYGRATPAGLQTEDAVFSHAKEDAPHDDALPEWEKGELTGGADNALVSAPQGQYYACLPLCVEVVAPRVAEPAPAPPARVASRPCALWTAGMWGWMLHPLSAALHMELRSESRTASCLAPIDAELQITVHRFVALVDQLWCERRCALVELAMERFPLALTEWMLSPDLHATSVQPGALNGDAERSDVSALNESYASVVRVRRAFRHIHMLKCRGRVAQASAGAMHAVTAVARGAAPLRALSASSADVARLLPLSFTSVQPHLRVLDLSGSAVASLDGLEAFPLLEKVVLTGCVRLESLSPLGLVPSLREIVASQSGIYDVDGLARSSTLVTLSLYGCLNLTDVGACGRIPTLRDLFISESTVEMLEGLQESRSLVRLGMRYCDVLVLAALSSVSSLRILHASSSTLTSVAALQYCVSLEVVEVAACAQLVDLGPLGLAPRLLELDASGSGVRRIDGLRHSTSLEKLLLAQCIYLEDIDHLGQCVHLRQLSLTGARIRSLDGLAGAPALMWLDVSFCRQLSSFSVLLQLPQLHQVLVGGCTEALRRPDDVQGIVSNLRARRKKVMVIQ</sequence>